<evidence type="ECO:0008006" key="3">
    <source>
        <dbReference type="Google" id="ProtNLM"/>
    </source>
</evidence>
<dbReference type="RefSeq" id="WP_307469832.1">
    <property type="nucleotide sequence ID" value="NZ_JAURUR010000031.1"/>
</dbReference>
<name>A0ABT9MIT3_9DEIO</name>
<proteinExistence type="predicted"/>
<dbReference type="EMBL" id="JAURUR010000031">
    <property type="protein sequence ID" value="MDP9766508.1"/>
    <property type="molecule type" value="Genomic_DNA"/>
</dbReference>
<protein>
    <recommendedName>
        <fullName evidence="3">TniQ protein</fullName>
    </recommendedName>
</protein>
<evidence type="ECO:0000313" key="2">
    <source>
        <dbReference type="Proteomes" id="UP001232163"/>
    </source>
</evidence>
<evidence type="ECO:0000313" key="1">
    <source>
        <dbReference type="EMBL" id="MDP9766508.1"/>
    </source>
</evidence>
<reference evidence="1 2" key="1">
    <citation type="submission" date="2023-07" db="EMBL/GenBank/DDBJ databases">
        <title>Genomic Encyclopedia of Type Strains, Phase IV (KMG-IV): sequencing the most valuable type-strain genomes for metagenomic binning, comparative biology and taxonomic classification.</title>
        <authorList>
            <person name="Goeker M."/>
        </authorList>
    </citation>
    <scope>NUCLEOTIDE SEQUENCE [LARGE SCALE GENOMIC DNA]</scope>
    <source>
        <strain evidence="1 2">NIO-1023</strain>
    </source>
</reference>
<organism evidence="1 2">
    <name type="scientific">Deinococcus enclensis</name>
    <dbReference type="NCBI Taxonomy" id="1049582"/>
    <lineage>
        <taxon>Bacteria</taxon>
        <taxon>Thermotogati</taxon>
        <taxon>Deinococcota</taxon>
        <taxon>Deinococci</taxon>
        <taxon>Deinococcales</taxon>
        <taxon>Deinococcaceae</taxon>
        <taxon>Deinococcus</taxon>
    </lineage>
</organism>
<accession>A0ABT9MIT3</accession>
<sequence>MSPRSPAELRTCAALRDAGVRLRPSLAEVPVAAQCRRTSRLRRVMTTEAVVSVTPDELAPDLPFSLEDAARTPWSFDAAQGLLLPWKVPGWPQVRLTPQRQRRGVRWLYACPACHRPTRHICAVPTREGDVTGCRRCLGLVYPAQSHHRTLLGDAAVLQGQRLATPAALQQAQARDQRRFSKVYGRFASVLGHPLAFFENTDAVHAAYGQGEVRQVPHIDVEALTDGLR</sequence>
<keyword evidence="2" id="KW-1185">Reference proteome</keyword>
<gene>
    <name evidence="1" type="ORF">QO006_003975</name>
</gene>
<comment type="caution">
    <text evidence="1">The sequence shown here is derived from an EMBL/GenBank/DDBJ whole genome shotgun (WGS) entry which is preliminary data.</text>
</comment>
<dbReference type="Proteomes" id="UP001232163">
    <property type="component" value="Unassembled WGS sequence"/>
</dbReference>